<name>A0AAW1UZX8_9CUCU</name>
<keyword evidence="1" id="KW-1133">Transmembrane helix</keyword>
<accession>A0AAW1UZX8</accession>
<evidence type="ECO:0000256" key="1">
    <source>
        <dbReference type="SAM" id="Phobius"/>
    </source>
</evidence>
<feature type="transmembrane region" description="Helical" evidence="1">
    <location>
        <begin position="15"/>
        <end position="36"/>
    </location>
</feature>
<keyword evidence="1" id="KW-0812">Transmembrane</keyword>
<dbReference type="AlphaFoldDB" id="A0AAW1UZX8"/>
<proteinExistence type="predicted"/>
<keyword evidence="1" id="KW-0472">Membrane</keyword>
<keyword evidence="3" id="KW-1185">Reference proteome</keyword>
<evidence type="ECO:0000313" key="2">
    <source>
        <dbReference type="EMBL" id="KAK9886740.1"/>
    </source>
</evidence>
<sequence>MSITEYSVRISGFDIISTVCNNLLILLLFFVAITTIKPEEGILYESRCEVLVGIQEKIVKIDGRSFGTCFRLGNVAISHFGVSMRHQHIFSERDGIVVQWIFENNG</sequence>
<dbReference type="EMBL" id="JARQZJ010000102">
    <property type="protein sequence ID" value="KAK9886740.1"/>
    <property type="molecule type" value="Genomic_DNA"/>
</dbReference>
<organism evidence="2 3">
    <name type="scientific">Henosepilachna vigintioctopunctata</name>
    <dbReference type="NCBI Taxonomy" id="420089"/>
    <lineage>
        <taxon>Eukaryota</taxon>
        <taxon>Metazoa</taxon>
        <taxon>Ecdysozoa</taxon>
        <taxon>Arthropoda</taxon>
        <taxon>Hexapoda</taxon>
        <taxon>Insecta</taxon>
        <taxon>Pterygota</taxon>
        <taxon>Neoptera</taxon>
        <taxon>Endopterygota</taxon>
        <taxon>Coleoptera</taxon>
        <taxon>Polyphaga</taxon>
        <taxon>Cucujiformia</taxon>
        <taxon>Coccinelloidea</taxon>
        <taxon>Coccinellidae</taxon>
        <taxon>Epilachninae</taxon>
        <taxon>Epilachnini</taxon>
        <taxon>Henosepilachna</taxon>
    </lineage>
</organism>
<protein>
    <submittedName>
        <fullName evidence="2">Uncharacterized protein</fullName>
    </submittedName>
</protein>
<dbReference type="Proteomes" id="UP001431783">
    <property type="component" value="Unassembled WGS sequence"/>
</dbReference>
<reference evidence="2 3" key="1">
    <citation type="submission" date="2023-03" db="EMBL/GenBank/DDBJ databases">
        <title>Genome insight into feeding habits of ladybird beetles.</title>
        <authorList>
            <person name="Li H.-S."/>
            <person name="Huang Y.-H."/>
            <person name="Pang H."/>
        </authorList>
    </citation>
    <scope>NUCLEOTIDE SEQUENCE [LARGE SCALE GENOMIC DNA]</scope>
    <source>
        <strain evidence="2">SYSU_2023b</strain>
        <tissue evidence="2">Whole body</tissue>
    </source>
</reference>
<comment type="caution">
    <text evidence="2">The sequence shown here is derived from an EMBL/GenBank/DDBJ whole genome shotgun (WGS) entry which is preliminary data.</text>
</comment>
<evidence type="ECO:0000313" key="3">
    <source>
        <dbReference type="Proteomes" id="UP001431783"/>
    </source>
</evidence>
<gene>
    <name evidence="2" type="ORF">WA026_018395</name>
</gene>